<comment type="caution">
    <text evidence="1">The sequence shown here is derived from an EMBL/GenBank/DDBJ whole genome shotgun (WGS) entry which is preliminary data.</text>
</comment>
<proteinExistence type="predicted"/>
<dbReference type="EMBL" id="LAYC01000001">
    <property type="protein sequence ID" value="KYK60082.1"/>
    <property type="molecule type" value="Genomic_DNA"/>
</dbReference>
<accession>A0A151GSV2</accession>
<dbReference type="GeneID" id="63713859"/>
<dbReference type="RefSeq" id="XP_040659434.1">
    <property type="nucleotide sequence ID" value="XM_040798551.1"/>
</dbReference>
<reference evidence="1 2" key="1">
    <citation type="journal article" date="2016" name="Sci. Rep.">
        <title>Insights into Adaptations to a Near-Obligate Nematode Endoparasitic Lifestyle from the Finished Genome of Drechmeria coniospora.</title>
        <authorList>
            <person name="Zhang L."/>
            <person name="Zhou Z."/>
            <person name="Guo Q."/>
            <person name="Fokkens L."/>
            <person name="Miskei M."/>
            <person name="Pocsi I."/>
            <person name="Zhang W."/>
            <person name="Chen M."/>
            <person name="Wang L."/>
            <person name="Sun Y."/>
            <person name="Donzelli B.G."/>
            <person name="Gibson D.M."/>
            <person name="Nelson D.R."/>
            <person name="Luo J.G."/>
            <person name="Rep M."/>
            <person name="Liu H."/>
            <person name="Yang S."/>
            <person name="Wang J."/>
            <person name="Krasnoff S.B."/>
            <person name="Xu Y."/>
            <person name="Molnar I."/>
            <person name="Lin M."/>
        </authorList>
    </citation>
    <scope>NUCLEOTIDE SEQUENCE [LARGE SCALE GENOMIC DNA]</scope>
    <source>
        <strain evidence="1 2">ARSEF 6962</strain>
    </source>
</reference>
<evidence type="ECO:0000313" key="2">
    <source>
        <dbReference type="Proteomes" id="UP000076580"/>
    </source>
</evidence>
<dbReference type="Proteomes" id="UP000076580">
    <property type="component" value="Chromosome 01"/>
</dbReference>
<dbReference type="STRING" id="98403.A0A151GSV2"/>
<organism evidence="1 2">
    <name type="scientific">Drechmeria coniospora</name>
    <name type="common">Nematophagous fungus</name>
    <name type="synonym">Meria coniospora</name>
    <dbReference type="NCBI Taxonomy" id="98403"/>
    <lineage>
        <taxon>Eukaryota</taxon>
        <taxon>Fungi</taxon>
        <taxon>Dikarya</taxon>
        <taxon>Ascomycota</taxon>
        <taxon>Pezizomycotina</taxon>
        <taxon>Sordariomycetes</taxon>
        <taxon>Hypocreomycetidae</taxon>
        <taxon>Hypocreales</taxon>
        <taxon>Ophiocordycipitaceae</taxon>
        <taxon>Drechmeria</taxon>
    </lineage>
</organism>
<dbReference type="InParanoid" id="A0A151GSV2"/>
<dbReference type="AlphaFoldDB" id="A0A151GSV2"/>
<keyword evidence="2" id="KW-1185">Reference proteome</keyword>
<protein>
    <submittedName>
        <fullName evidence="1">Uncharacterized protein</fullName>
    </submittedName>
</protein>
<gene>
    <name evidence="1" type="ORF">DCS_01216</name>
</gene>
<name>A0A151GSV2_DRECN</name>
<evidence type="ECO:0000313" key="1">
    <source>
        <dbReference type="EMBL" id="KYK60082.1"/>
    </source>
</evidence>
<sequence>MWLAARARTSTRISLRPFTTSTYSTPTCPTYIPPSAEASPVKVSLAAWHHQDNHHPFPFLTLSTLRRPTMAVTSGTSSRVDASQWQHRPMQRPARAPWNVEIPSSDVANLLRGFVPIEMEDRWFCYADAADADDGTMLVHLCRSWTGAEMVVLAVRTTLDATGAVDESAAARVTEIRWEEAGEEGDRGEASAKETAEMVCRVVLNCQLVAGDGGT</sequence>